<reference evidence="2 3" key="1">
    <citation type="submission" date="2019-03" db="EMBL/GenBank/DDBJ databases">
        <title>First draft genome of Liparis tanakae, snailfish: a comprehensive survey of snailfish specific genes.</title>
        <authorList>
            <person name="Kim W."/>
            <person name="Song I."/>
            <person name="Jeong J.-H."/>
            <person name="Kim D."/>
            <person name="Kim S."/>
            <person name="Ryu S."/>
            <person name="Song J.Y."/>
            <person name="Lee S.K."/>
        </authorList>
    </citation>
    <scope>NUCLEOTIDE SEQUENCE [LARGE SCALE GENOMIC DNA]</scope>
    <source>
        <tissue evidence="2">Muscle</tissue>
    </source>
</reference>
<name>A0A4Z2F223_9TELE</name>
<sequence length="116" mass="12682">MQSVPLPARGSDHVFFEGVFIPLRIPQCVIHSSGVKYCSSCYSAGEKRLTDVSELKLHTRGPESVGYEKETPAEIARRADACDSRSPQQWATGGERSSKAAALHKTPLNIVVCRPQ</sequence>
<dbReference type="AlphaFoldDB" id="A0A4Z2F223"/>
<evidence type="ECO:0000313" key="3">
    <source>
        <dbReference type="Proteomes" id="UP000314294"/>
    </source>
</evidence>
<protein>
    <submittedName>
        <fullName evidence="2">Uncharacterized protein</fullName>
    </submittedName>
</protein>
<organism evidence="2 3">
    <name type="scientific">Liparis tanakae</name>
    <name type="common">Tanaka's snailfish</name>
    <dbReference type="NCBI Taxonomy" id="230148"/>
    <lineage>
        <taxon>Eukaryota</taxon>
        <taxon>Metazoa</taxon>
        <taxon>Chordata</taxon>
        <taxon>Craniata</taxon>
        <taxon>Vertebrata</taxon>
        <taxon>Euteleostomi</taxon>
        <taxon>Actinopterygii</taxon>
        <taxon>Neopterygii</taxon>
        <taxon>Teleostei</taxon>
        <taxon>Neoteleostei</taxon>
        <taxon>Acanthomorphata</taxon>
        <taxon>Eupercaria</taxon>
        <taxon>Perciformes</taxon>
        <taxon>Cottioidei</taxon>
        <taxon>Cottales</taxon>
        <taxon>Liparidae</taxon>
        <taxon>Liparis</taxon>
    </lineage>
</organism>
<gene>
    <name evidence="2" type="ORF">EYF80_054647</name>
</gene>
<proteinExistence type="predicted"/>
<dbReference type="Proteomes" id="UP000314294">
    <property type="component" value="Unassembled WGS sequence"/>
</dbReference>
<comment type="caution">
    <text evidence="2">The sequence shown here is derived from an EMBL/GenBank/DDBJ whole genome shotgun (WGS) entry which is preliminary data.</text>
</comment>
<evidence type="ECO:0000256" key="1">
    <source>
        <dbReference type="SAM" id="MobiDB-lite"/>
    </source>
</evidence>
<evidence type="ECO:0000313" key="2">
    <source>
        <dbReference type="EMBL" id="TNN35185.1"/>
    </source>
</evidence>
<accession>A0A4Z2F223</accession>
<dbReference type="EMBL" id="SRLO01001815">
    <property type="protein sequence ID" value="TNN35185.1"/>
    <property type="molecule type" value="Genomic_DNA"/>
</dbReference>
<keyword evidence="3" id="KW-1185">Reference proteome</keyword>
<feature type="region of interest" description="Disordered" evidence="1">
    <location>
        <begin position="77"/>
        <end position="99"/>
    </location>
</feature>